<proteinExistence type="predicted"/>
<dbReference type="GeneID" id="63210700"/>
<dbReference type="KEGG" id="vg:63210700"/>
<dbReference type="Proteomes" id="UP000225965">
    <property type="component" value="Segment"/>
</dbReference>
<keyword evidence="2" id="KW-1185">Reference proteome</keyword>
<evidence type="ECO:0000313" key="2">
    <source>
        <dbReference type="Proteomes" id="UP000225965"/>
    </source>
</evidence>
<evidence type="ECO:0000313" key="1">
    <source>
        <dbReference type="EMBL" id="APQ42240.1"/>
    </source>
</evidence>
<dbReference type="RefSeq" id="YP_010014043.1">
    <property type="nucleotide sequence ID" value="NC_053515.1"/>
</dbReference>
<accession>A0A1L6BYR8</accession>
<sequence>MYDIEMVCVTKIGNATRVTDRLADYDEALSITNRQMREITGEKILNMANVVQSYGTGTPFTLSAACLTPGGGIVGFVNINEVVGE</sequence>
<gene>
    <name evidence="1" type="primary">158</name>
    <name evidence="1" type="ORF">PBI_MRMAGOO_158</name>
</gene>
<protein>
    <submittedName>
        <fullName evidence="1">Uncharacterized protein</fullName>
    </submittedName>
</protein>
<reference evidence="1 2" key="1">
    <citation type="submission" date="2016-11" db="EMBL/GenBank/DDBJ databases">
        <authorList>
            <person name="Brown T."/>
            <person name="Davidson K."/>
            <person name="Doll Z."/>
            <person name="Jansson R."/>
            <person name="Janyszek T."/>
            <person name="Lwin C."/>
            <person name="Patil S."/>
            <person name="Piper J."/>
            <person name="Rajendiran N."/>
            <person name="Rittenhouse N.L."/>
            <person name="Younker T.P."/>
            <person name="Zhang J."/>
            <person name="Garlena R.A."/>
            <person name="Russell D.A."/>
            <person name="Pope W.H."/>
            <person name="Jacobs-Sera D."/>
            <person name="Hatfull G.F."/>
        </authorList>
    </citation>
    <scope>NUCLEOTIDE SEQUENCE [LARGE SCALE GENOMIC DNA]</scope>
</reference>
<name>A0A1L6BYR8_9CAUD</name>
<organism evidence="1 2">
    <name type="scientific">Mycobacterium phage MrMagoo</name>
    <dbReference type="NCBI Taxonomy" id="1927020"/>
    <lineage>
        <taxon>Viruses</taxon>
        <taxon>Duplodnaviria</taxon>
        <taxon>Heunggongvirae</taxon>
        <taxon>Uroviricota</taxon>
        <taxon>Caudoviricetes</taxon>
        <taxon>Vilmaviridae</taxon>
        <taxon>Mclasvirinae</taxon>
        <taxon>Reyvirus</taxon>
        <taxon>Reyvirus mrmagoo</taxon>
    </lineage>
</organism>
<dbReference type="EMBL" id="KY223999">
    <property type="protein sequence ID" value="APQ42240.1"/>
    <property type="molecule type" value="Genomic_DNA"/>
</dbReference>